<feature type="transmembrane region" description="Helical" evidence="1">
    <location>
        <begin position="41"/>
        <end position="61"/>
    </location>
</feature>
<dbReference type="PANTHER" id="PTHR47113:SF1">
    <property type="entry name" value="LD09343P"/>
    <property type="match status" value="1"/>
</dbReference>
<dbReference type="PANTHER" id="PTHR47113">
    <property type="entry name" value="LD09343P"/>
    <property type="match status" value="1"/>
</dbReference>
<dbReference type="SUPFAM" id="SSF56059">
    <property type="entry name" value="Glutathione synthetase ATP-binding domain-like"/>
    <property type="match status" value="1"/>
</dbReference>
<keyword evidence="1" id="KW-0472">Membrane</keyword>
<dbReference type="Pfam" id="PF03133">
    <property type="entry name" value="TTL"/>
    <property type="match status" value="1"/>
</dbReference>
<dbReference type="InterPro" id="IPR004344">
    <property type="entry name" value="TTL/TTLL_fam"/>
</dbReference>
<accession>A0A2R5L9N3</accession>
<name>A0A2R5L9N3_9ACAR</name>
<reference evidence="2" key="1">
    <citation type="submission" date="2018-03" db="EMBL/GenBank/DDBJ databases">
        <title>The relapsing fever spirochete Borrelia turicatae persists in the highly oxidative environment of its soft-bodied tick vector.</title>
        <authorList>
            <person name="Bourret T.J."/>
            <person name="Boyle W.K."/>
            <person name="Valenzuela J.G."/>
            <person name="Oliveira F."/>
            <person name="Lopez J.E."/>
        </authorList>
    </citation>
    <scope>NUCLEOTIDE SEQUENCE</scope>
    <source>
        <strain evidence="2">Kansas strain/isolate</strain>
        <tissue evidence="2">Salivary glands</tissue>
    </source>
</reference>
<organism evidence="2">
    <name type="scientific">Ornithodoros turicata</name>
    <dbReference type="NCBI Taxonomy" id="34597"/>
    <lineage>
        <taxon>Eukaryota</taxon>
        <taxon>Metazoa</taxon>
        <taxon>Ecdysozoa</taxon>
        <taxon>Arthropoda</taxon>
        <taxon>Chelicerata</taxon>
        <taxon>Arachnida</taxon>
        <taxon>Acari</taxon>
        <taxon>Parasitiformes</taxon>
        <taxon>Ixodida</taxon>
        <taxon>Ixodoidea</taxon>
        <taxon>Argasidae</taxon>
        <taxon>Ornithodorinae</taxon>
        <taxon>Ornithodoros</taxon>
    </lineage>
</organism>
<proteinExistence type="predicted"/>
<evidence type="ECO:0000256" key="1">
    <source>
        <dbReference type="SAM" id="Phobius"/>
    </source>
</evidence>
<keyword evidence="1" id="KW-0812">Transmembrane</keyword>
<protein>
    <submittedName>
        <fullName evidence="2">Putative tubulin polyglutamylase ttll4-like protein</fullName>
    </submittedName>
</protein>
<dbReference type="InterPro" id="IPR053317">
    <property type="entry name" value="Tubulin_polyglutamylase"/>
</dbReference>
<dbReference type="EMBL" id="GGLE01002085">
    <property type="protein sequence ID" value="MBY06211.1"/>
    <property type="molecule type" value="Transcribed_RNA"/>
</dbReference>
<dbReference type="PROSITE" id="PS51221">
    <property type="entry name" value="TTL"/>
    <property type="match status" value="1"/>
</dbReference>
<dbReference type="AlphaFoldDB" id="A0A2R5L9N3"/>
<evidence type="ECO:0000313" key="2">
    <source>
        <dbReference type="EMBL" id="MBY06211.1"/>
    </source>
</evidence>
<keyword evidence="1" id="KW-1133">Transmembrane helix</keyword>
<sequence>MQNILRHRKQTVAQSAEMKHNEQKSSSDRLPEVFNVQFPRTVYYISSVILVGLLLILVGVLELRKLTLNHQLILQSSLWNSGAASHENQSCDSRPVVWIRGKNIESGYLKHVIAVFEQLGYRVGDKTDDWSVLWSHEYPFVDLPHEMTHLKPHQRVNHFPGSGYITNKVSLSTGSNSDHVPKAFKLPTQKEYFLSEAQGHPSKLWVQKSNHHRGIRVKSLKELSLDQNGTFVQEFITNPLLIDGKKFDIGVYTVMTSLNPLRVYTYSGDVLLRFCSRVYNDPFDPEDVDSYVVGDDYTPVWQMPSLKNFYVNGSLSMKESLSLYLRKLKKDEKKMWTEIENAIADVYFEKERDMINAASKYKASGGTAHFFELVRFDFVVDEHLRVFLMEANMSPNLSSAHFSQNRILYEQVVYNVLSVIGLGNRATKGTKDHHDSVVSDKNVMVFPDTCFADTCHKCASDVRCKLCQKCLTRTQKQTLKDTFVEHLNRGDLTRIIPAVNKGALSPANELLWMWFEGKCQLDPHFCA</sequence>
<dbReference type="Gene3D" id="3.30.470.20">
    <property type="entry name" value="ATP-grasp fold, B domain"/>
    <property type="match status" value="1"/>
</dbReference>